<keyword evidence="2" id="KW-0547">Nucleotide-binding</keyword>
<dbReference type="SUPFAM" id="SSF140931">
    <property type="entry name" value="Fic-like"/>
    <property type="match status" value="1"/>
</dbReference>
<dbReference type="AlphaFoldDB" id="A0AAE9MU10"/>
<name>A0AAE9MU10_9SPIR</name>
<sequence length="271" mass="30890">MSQTNEQQVFNQLAEVIDEYNSLHIAHQLDYDKFYLYSIITHSTAIEGSTVTEIENQLLFDEGISANKPIYEQLMNLDLKAAYERSFELVKQHTQITPGILCELSSLVMKNTGSVYNTIGGTFSSAKGELRLLNVSAGRGGKSYTAWQKLPKKLEEFCSWLNAELKTIAEKPIQEQYAFSFLVHYKLVQIHPWADGNGRMSRLLMNVIQYEAGIIPSIIKKENRAEHIQSLAASQDKDDPTEFLHFMFSHHIRNLSEQIEEYKTSLEMSGS</sequence>
<feature type="binding site" evidence="2">
    <location>
        <begin position="195"/>
        <end position="202"/>
    </location>
    <ligand>
        <name>ATP</name>
        <dbReference type="ChEBI" id="CHEBI:30616"/>
    </ligand>
</feature>
<feature type="active site" evidence="1">
    <location>
        <position position="191"/>
    </location>
</feature>
<accession>A0AAE9MU10</accession>
<evidence type="ECO:0000313" key="6">
    <source>
        <dbReference type="Proteomes" id="UP001058682"/>
    </source>
</evidence>
<evidence type="ECO:0000259" key="4">
    <source>
        <dbReference type="PROSITE" id="PS51459"/>
    </source>
</evidence>
<evidence type="ECO:0000256" key="1">
    <source>
        <dbReference type="PIRSR" id="PIRSR640198-1"/>
    </source>
</evidence>
<evidence type="ECO:0000256" key="2">
    <source>
        <dbReference type="PIRSR" id="PIRSR640198-2"/>
    </source>
</evidence>
<dbReference type="Proteomes" id="UP001058682">
    <property type="component" value="Chromosome"/>
</dbReference>
<reference evidence="5" key="1">
    <citation type="submission" date="2019-04" db="EMBL/GenBank/DDBJ databases">
        <title>Whole genome sequencing of oral phylogroup 2 treponemes.</title>
        <authorList>
            <person name="Chan Y."/>
            <person name="Zeng H.H."/>
            <person name="Yu X.L."/>
            <person name="Leung W.K."/>
            <person name="Watt R.M."/>
        </authorList>
    </citation>
    <scope>NUCLEOTIDE SEQUENCE</scope>
    <source>
        <strain evidence="5">OMZ 835</strain>
    </source>
</reference>
<feature type="site" description="Important for autoinhibition of adenylyltransferase activity" evidence="3">
    <location>
        <position position="47"/>
    </location>
</feature>
<dbReference type="EMBL" id="CP038804">
    <property type="protein sequence ID" value="UTY32756.1"/>
    <property type="molecule type" value="Genomic_DNA"/>
</dbReference>
<dbReference type="InterPro" id="IPR036597">
    <property type="entry name" value="Fido-like_dom_sf"/>
</dbReference>
<gene>
    <name evidence="5" type="ORF">E4N74_01060</name>
</gene>
<dbReference type="GO" id="GO:0005524">
    <property type="term" value="F:ATP binding"/>
    <property type="evidence" value="ECO:0007669"/>
    <property type="project" value="UniProtKB-KW"/>
</dbReference>
<dbReference type="PANTHER" id="PTHR13504:SF38">
    <property type="entry name" value="FIDO DOMAIN-CONTAINING PROTEIN"/>
    <property type="match status" value="1"/>
</dbReference>
<dbReference type="Pfam" id="PF02661">
    <property type="entry name" value="Fic"/>
    <property type="match status" value="1"/>
</dbReference>
<keyword evidence="2" id="KW-0067">ATP-binding</keyword>
<organism evidence="5 6">
    <name type="scientific">Treponema putidum</name>
    <dbReference type="NCBI Taxonomy" id="221027"/>
    <lineage>
        <taxon>Bacteria</taxon>
        <taxon>Pseudomonadati</taxon>
        <taxon>Spirochaetota</taxon>
        <taxon>Spirochaetia</taxon>
        <taxon>Spirochaetales</taxon>
        <taxon>Treponemataceae</taxon>
        <taxon>Treponema</taxon>
    </lineage>
</organism>
<dbReference type="InterPro" id="IPR003812">
    <property type="entry name" value="Fido"/>
</dbReference>
<protein>
    <submittedName>
        <fullName evidence="5">Cell filamentation protein Fic</fullName>
    </submittedName>
</protein>
<evidence type="ECO:0000313" key="5">
    <source>
        <dbReference type="EMBL" id="UTY32756.1"/>
    </source>
</evidence>
<dbReference type="Gene3D" id="1.10.3290.10">
    <property type="entry name" value="Fido-like domain"/>
    <property type="match status" value="1"/>
</dbReference>
<evidence type="ECO:0000256" key="3">
    <source>
        <dbReference type="PIRSR" id="PIRSR640198-3"/>
    </source>
</evidence>
<proteinExistence type="predicted"/>
<dbReference type="InterPro" id="IPR040198">
    <property type="entry name" value="Fido_containing"/>
</dbReference>
<dbReference type="RefSeq" id="WP_255818434.1">
    <property type="nucleotide sequence ID" value="NZ_CP038804.1"/>
</dbReference>
<feature type="domain" description="Fido" evidence="4">
    <location>
        <begin position="96"/>
        <end position="249"/>
    </location>
</feature>
<dbReference type="PROSITE" id="PS51459">
    <property type="entry name" value="FIDO"/>
    <property type="match status" value="1"/>
</dbReference>
<dbReference type="PANTHER" id="PTHR13504">
    <property type="entry name" value="FIDO DOMAIN-CONTAINING PROTEIN DDB_G0283145"/>
    <property type="match status" value="1"/>
</dbReference>